<dbReference type="PROSITE" id="PS01132">
    <property type="entry name" value="ACTINS_ACT_LIKE"/>
    <property type="match status" value="1"/>
</dbReference>
<dbReference type="Gene3D" id="3.30.420.40">
    <property type="match status" value="2"/>
</dbReference>
<gene>
    <name evidence="5" type="ORF">PDEL0327_LOCUS1474</name>
</gene>
<name>A0A7S0XM23_9STRA</name>
<dbReference type="PANTHER" id="PTHR11937">
    <property type="entry name" value="ACTIN"/>
    <property type="match status" value="1"/>
</dbReference>
<keyword evidence="2" id="KW-0206">Cytoskeleton</keyword>
<evidence type="ECO:0000256" key="4">
    <source>
        <dbReference type="RuleBase" id="RU000487"/>
    </source>
</evidence>
<sequence>MPDREPVSVGDTTGNERKGNLVVKYPIERGLITNWEHMEFIWKHTFLDHLRVPPEAQPVLLTEAPINPKANREHMFRIMLESLGVPALYVNNQAVLSLYASGRTTGCVLDSGHGVTHAVPIYERYLLPHAVIRMDLAGKDLSEYMNKVLMERELDCSRYAQIELANEMKETICFVSLDFEQDMKMAAETDALEIPFELPNGEIILLGIERFRCPEALFRPELMGFKEMGGIANITFSAITKCEEDIRTALFANTVLAGGSTLFPGIGKRMSKEISTLCADDSLEINIEAPPERMYSAFAGGSIVASLPEFQTMWIKKEEFEKSKDVNCS</sequence>
<dbReference type="FunFam" id="3.30.420.40:FF:000050">
    <property type="entry name" value="Actin, alpha skeletal muscle"/>
    <property type="match status" value="1"/>
</dbReference>
<dbReference type="InterPro" id="IPR020902">
    <property type="entry name" value="Actin/actin-like_CS"/>
</dbReference>
<proteinExistence type="inferred from homology"/>
<evidence type="ECO:0000256" key="2">
    <source>
        <dbReference type="ARBA" id="ARBA00023212"/>
    </source>
</evidence>
<reference evidence="5" key="1">
    <citation type="submission" date="2021-01" db="EMBL/GenBank/DDBJ databases">
        <authorList>
            <person name="Corre E."/>
            <person name="Pelletier E."/>
            <person name="Niang G."/>
            <person name="Scheremetjew M."/>
            <person name="Finn R."/>
            <person name="Kale V."/>
            <person name="Holt S."/>
            <person name="Cochrane G."/>
            <person name="Meng A."/>
            <person name="Brown T."/>
            <person name="Cohen L."/>
        </authorList>
    </citation>
    <scope>NUCLEOTIDE SEQUENCE</scope>
    <source>
        <strain evidence="5">B596</strain>
    </source>
</reference>
<dbReference type="PRINTS" id="PR00190">
    <property type="entry name" value="ACTIN"/>
</dbReference>
<evidence type="ECO:0000256" key="3">
    <source>
        <dbReference type="ARBA" id="ARBA00049360"/>
    </source>
</evidence>
<comment type="subcellular location">
    <subcellularLocation>
        <location evidence="1">Cytoplasm</location>
        <location evidence="1">Cytoskeleton</location>
    </subcellularLocation>
</comment>
<protein>
    <recommendedName>
        <fullName evidence="6">Actin</fullName>
    </recommendedName>
</protein>
<dbReference type="GO" id="GO:0005856">
    <property type="term" value="C:cytoskeleton"/>
    <property type="evidence" value="ECO:0007669"/>
    <property type="project" value="UniProtKB-SubCell"/>
</dbReference>
<evidence type="ECO:0000313" key="5">
    <source>
        <dbReference type="EMBL" id="CAD8729981.1"/>
    </source>
</evidence>
<dbReference type="InterPro" id="IPR043129">
    <property type="entry name" value="ATPase_NBD"/>
</dbReference>
<comment type="similarity">
    <text evidence="4">Belongs to the actin family.</text>
</comment>
<organism evidence="5">
    <name type="scientific">Pseudo-nitzschia delicatissima</name>
    <dbReference type="NCBI Taxonomy" id="44447"/>
    <lineage>
        <taxon>Eukaryota</taxon>
        <taxon>Sar</taxon>
        <taxon>Stramenopiles</taxon>
        <taxon>Ochrophyta</taxon>
        <taxon>Bacillariophyta</taxon>
        <taxon>Bacillariophyceae</taxon>
        <taxon>Bacillariophycidae</taxon>
        <taxon>Bacillariales</taxon>
        <taxon>Bacillariaceae</taxon>
        <taxon>Pseudo-nitzschia</taxon>
    </lineage>
</organism>
<dbReference type="Pfam" id="PF00022">
    <property type="entry name" value="Actin"/>
    <property type="match status" value="1"/>
</dbReference>
<dbReference type="SUPFAM" id="SSF53067">
    <property type="entry name" value="Actin-like ATPase domain"/>
    <property type="match status" value="2"/>
</dbReference>
<evidence type="ECO:0008006" key="6">
    <source>
        <dbReference type="Google" id="ProtNLM"/>
    </source>
</evidence>
<dbReference type="Gene3D" id="3.90.640.10">
    <property type="entry name" value="Actin, Chain A, domain 4"/>
    <property type="match status" value="1"/>
</dbReference>
<keyword evidence="2" id="KW-0963">Cytoplasm</keyword>
<dbReference type="EMBL" id="HBFG01001955">
    <property type="protein sequence ID" value="CAD8729981.1"/>
    <property type="molecule type" value="Transcribed_RNA"/>
</dbReference>
<evidence type="ECO:0000256" key="1">
    <source>
        <dbReference type="ARBA" id="ARBA00004245"/>
    </source>
</evidence>
<dbReference type="InterPro" id="IPR004000">
    <property type="entry name" value="Actin"/>
</dbReference>
<accession>A0A7S0XM23</accession>
<dbReference type="FunFam" id="3.90.640.10:FF:000007">
    <property type="entry name" value="Actin like 7B"/>
    <property type="match status" value="1"/>
</dbReference>
<dbReference type="AlphaFoldDB" id="A0A7S0XM23"/>
<dbReference type="SMART" id="SM00268">
    <property type="entry name" value="ACTIN"/>
    <property type="match status" value="1"/>
</dbReference>
<comment type="catalytic activity">
    <reaction evidence="3">
        <text>ATP + H2O = ADP + phosphate + H(+)</text>
        <dbReference type="Rhea" id="RHEA:13065"/>
        <dbReference type="ChEBI" id="CHEBI:15377"/>
        <dbReference type="ChEBI" id="CHEBI:15378"/>
        <dbReference type="ChEBI" id="CHEBI:30616"/>
        <dbReference type="ChEBI" id="CHEBI:43474"/>
        <dbReference type="ChEBI" id="CHEBI:456216"/>
    </reaction>
</comment>